<organism evidence="1 2">
    <name type="scientific">Oryzias melastigma</name>
    <name type="common">Marine medaka</name>
    <dbReference type="NCBI Taxonomy" id="30732"/>
    <lineage>
        <taxon>Eukaryota</taxon>
        <taxon>Metazoa</taxon>
        <taxon>Chordata</taxon>
        <taxon>Craniata</taxon>
        <taxon>Vertebrata</taxon>
        <taxon>Euteleostomi</taxon>
        <taxon>Actinopterygii</taxon>
        <taxon>Neopterygii</taxon>
        <taxon>Teleostei</taxon>
        <taxon>Neoteleostei</taxon>
        <taxon>Acanthomorphata</taxon>
        <taxon>Ovalentaria</taxon>
        <taxon>Atherinomorphae</taxon>
        <taxon>Beloniformes</taxon>
        <taxon>Adrianichthyidae</taxon>
        <taxon>Oryziinae</taxon>
        <taxon>Oryzias</taxon>
    </lineage>
</organism>
<sequence>MLSKNCTVRPGFLMHTMLYKLTGGTATGSDVKLHITPSAKSDDFSFWIFFTHFAKFPVHCEVREENMDICFSAAVSVQTAGPDEHREIHFKTTMVSQSWHLNLRLR</sequence>
<evidence type="ECO:0000313" key="2">
    <source>
        <dbReference type="Proteomes" id="UP000646548"/>
    </source>
</evidence>
<dbReference type="Proteomes" id="UP000646548">
    <property type="component" value="Unassembled WGS sequence"/>
</dbReference>
<comment type="caution">
    <text evidence="1">The sequence shown here is derived from an EMBL/GenBank/DDBJ whole genome shotgun (WGS) entry which is preliminary data.</text>
</comment>
<reference evidence="1" key="1">
    <citation type="journal article" name="BMC Genomics">
        <title>Long-read sequencing and de novo genome assembly of marine medaka (Oryzias melastigma).</title>
        <authorList>
            <person name="Liang P."/>
            <person name="Saqib H.S.A."/>
            <person name="Ni X."/>
            <person name="Shen Y."/>
        </authorList>
    </citation>
    <scope>NUCLEOTIDE SEQUENCE</scope>
    <source>
        <strain evidence="1">Bigg-433</strain>
    </source>
</reference>
<evidence type="ECO:0000313" key="1">
    <source>
        <dbReference type="EMBL" id="KAF6736188.1"/>
    </source>
</evidence>
<protein>
    <submittedName>
        <fullName evidence="1">Uncharacterized protein</fullName>
    </submittedName>
</protein>
<dbReference type="EMBL" id="WKFB01000095">
    <property type="protein sequence ID" value="KAF6736188.1"/>
    <property type="molecule type" value="Genomic_DNA"/>
</dbReference>
<gene>
    <name evidence="1" type="ORF">FQA47_020393</name>
</gene>
<name>A0A834FL35_ORYME</name>
<proteinExistence type="predicted"/>
<accession>A0A834FL35</accession>
<dbReference type="AlphaFoldDB" id="A0A834FL35"/>